<organism evidence="2 3">
    <name type="scientific">Acanthoscelides obtectus</name>
    <name type="common">Bean weevil</name>
    <name type="synonym">Bruchus obtectus</name>
    <dbReference type="NCBI Taxonomy" id="200917"/>
    <lineage>
        <taxon>Eukaryota</taxon>
        <taxon>Metazoa</taxon>
        <taxon>Ecdysozoa</taxon>
        <taxon>Arthropoda</taxon>
        <taxon>Hexapoda</taxon>
        <taxon>Insecta</taxon>
        <taxon>Pterygota</taxon>
        <taxon>Neoptera</taxon>
        <taxon>Endopterygota</taxon>
        <taxon>Coleoptera</taxon>
        <taxon>Polyphaga</taxon>
        <taxon>Cucujiformia</taxon>
        <taxon>Chrysomeloidea</taxon>
        <taxon>Chrysomelidae</taxon>
        <taxon>Bruchinae</taxon>
        <taxon>Bruchini</taxon>
        <taxon>Acanthoscelides</taxon>
    </lineage>
</organism>
<feature type="compositionally biased region" description="Low complexity" evidence="1">
    <location>
        <begin position="26"/>
        <end position="58"/>
    </location>
</feature>
<name>A0A9P0LQU3_ACAOB</name>
<reference evidence="2" key="1">
    <citation type="submission" date="2022-03" db="EMBL/GenBank/DDBJ databases">
        <authorList>
            <person name="Sayadi A."/>
        </authorList>
    </citation>
    <scope>NUCLEOTIDE SEQUENCE</scope>
</reference>
<proteinExistence type="predicted"/>
<dbReference type="EMBL" id="CAKOFQ010007356">
    <property type="protein sequence ID" value="CAH1999165.1"/>
    <property type="molecule type" value="Genomic_DNA"/>
</dbReference>
<evidence type="ECO:0000313" key="2">
    <source>
        <dbReference type="EMBL" id="CAH1999165.1"/>
    </source>
</evidence>
<accession>A0A9P0LQU3</accession>
<evidence type="ECO:0000313" key="3">
    <source>
        <dbReference type="Proteomes" id="UP001152888"/>
    </source>
</evidence>
<dbReference type="AlphaFoldDB" id="A0A9P0LQU3"/>
<gene>
    <name evidence="2" type="ORF">ACAOBT_LOCUS24822</name>
</gene>
<evidence type="ECO:0000256" key="1">
    <source>
        <dbReference type="SAM" id="MobiDB-lite"/>
    </source>
</evidence>
<feature type="region of interest" description="Disordered" evidence="1">
    <location>
        <begin position="16"/>
        <end position="58"/>
    </location>
</feature>
<sequence>MCSWLSPFTPDLVVVPGGDTAGGSGAAPAPGAAAAPGAAPAPGAAAAAGAGASPAPTAVGPVINNTANIKLYEEGPIF</sequence>
<comment type="caution">
    <text evidence="2">The sequence shown here is derived from an EMBL/GenBank/DDBJ whole genome shotgun (WGS) entry which is preliminary data.</text>
</comment>
<protein>
    <submittedName>
        <fullName evidence="2">Uncharacterized protein</fullName>
    </submittedName>
</protein>
<keyword evidence="3" id="KW-1185">Reference proteome</keyword>
<dbReference type="Proteomes" id="UP001152888">
    <property type="component" value="Unassembled WGS sequence"/>
</dbReference>